<dbReference type="Proteomes" id="UP001286313">
    <property type="component" value="Unassembled WGS sequence"/>
</dbReference>
<feature type="transmembrane region" description="Helical" evidence="1">
    <location>
        <begin position="75"/>
        <end position="96"/>
    </location>
</feature>
<accession>A0AAE1C1B6</accession>
<keyword evidence="3" id="KW-1185">Reference proteome</keyword>
<name>A0AAE1C1B6_PETCI</name>
<dbReference type="EMBL" id="JAWQEG010005059">
    <property type="protein sequence ID" value="KAK3859294.1"/>
    <property type="molecule type" value="Genomic_DNA"/>
</dbReference>
<keyword evidence="1" id="KW-1133">Transmembrane helix</keyword>
<dbReference type="AlphaFoldDB" id="A0AAE1C1B6"/>
<gene>
    <name evidence="2" type="ORF">Pcinc_034586</name>
</gene>
<organism evidence="2 3">
    <name type="scientific">Petrolisthes cinctipes</name>
    <name type="common">Flat porcelain crab</name>
    <dbReference type="NCBI Taxonomy" id="88211"/>
    <lineage>
        <taxon>Eukaryota</taxon>
        <taxon>Metazoa</taxon>
        <taxon>Ecdysozoa</taxon>
        <taxon>Arthropoda</taxon>
        <taxon>Crustacea</taxon>
        <taxon>Multicrustacea</taxon>
        <taxon>Malacostraca</taxon>
        <taxon>Eumalacostraca</taxon>
        <taxon>Eucarida</taxon>
        <taxon>Decapoda</taxon>
        <taxon>Pleocyemata</taxon>
        <taxon>Anomura</taxon>
        <taxon>Galatheoidea</taxon>
        <taxon>Porcellanidae</taxon>
        <taxon>Petrolisthes</taxon>
    </lineage>
</organism>
<proteinExistence type="predicted"/>
<comment type="caution">
    <text evidence="2">The sequence shown here is derived from an EMBL/GenBank/DDBJ whole genome shotgun (WGS) entry which is preliminary data.</text>
</comment>
<reference evidence="2" key="1">
    <citation type="submission" date="2023-10" db="EMBL/GenBank/DDBJ databases">
        <title>Genome assemblies of two species of porcelain crab, Petrolisthes cinctipes and Petrolisthes manimaculis (Anomura: Porcellanidae).</title>
        <authorList>
            <person name="Angst P."/>
        </authorList>
    </citation>
    <scope>NUCLEOTIDE SEQUENCE</scope>
    <source>
        <strain evidence="2">PB745_01</strain>
        <tissue evidence="2">Gill</tissue>
    </source>
</reference>
<evidence type="ECO:0000256" key="1">
    <source>
        <dbReference type="SAM" id="Phobius"/>
    </source>
</evidence>
<sequence>MTPSLFLPSFTTSTSLLTFPTTSIPSLLFPSHPLIRTVTHHHYTHHALNPALLTLTIKFPSALHSMDRPMLLTHAILYMYGGLGGWLLLSALVTYCTHG</sequence>
<evidence type="ECO:0000313" key="2">
    <source>
        <dbReference type="EMBL" id="KAK3859294.1"/>
    </source>
</evidence>
<evidence type="ECO:0000313" key="3">
    <source>
        <dbReference type="Proteomes" id="UP001286313"/>
    </source>
</evidence>
<protein>
    <submittedName>
        <fullName evidence="2">Uncharacterized protein</fullName>
    </submittedName>
</protein>
<keyword evidence="1" id="KW-0472">Membrane</keyword>
<keyword evidence="1" id="KW-0812">Transmembrane</keyword>